<evidence type="ECO:0000256" key="2">
    <source>
        <dbReference type="ARBA" id="ARBA00022598"/>
    </source>
</evidence>
<evidence type="ECO:0000256" key="11">
    <source>
        <dbReference type="SAM" id="MobiDB-lite"/>
    </source>
</evidence>
<dbReference type="InterPro" id="IPR022926">
    <property type="entry name" value="NH(3)-dep_NAD(+)_synth"/>
</dbReference>
<dbReference type="HAMAP" id="MF_00193">
    <property type="entry name" value="NadE_ammonia_dep"/>
    <property type="match status" value="1"/>
</dbReference>
<evidence type="ECO:0000256" key="8">
    <source>
        <dbReference type="HAMAP-Rule" id="MF_00193"/>
    </source>
</evidence>
<keyword evidence="4 8" id="KW-0547">Nucleotide-binding</keyword>
<dbReference type="GO" id="GO:0005524">
    <property type="term" value="F:ATP binding"/>
    <property type="evidence" value="ECO:0007669"/>
    <property type="project" value="UniProtKB-UniRule"/>
</dbReference>
<dbReference type="GO" id="GO:0046872">
    <property type="term" value="F:metal ion binding"/>
    <property type="evidence" value="ECO:0007669"/>
    <property type="project" value="UniProtKB-KW"/>
</dbReference>
<evidence type="ECO:0000256" key="9">
    <source>
        <dbReference type="RuleBase" id="RU003811"/>
    </source>
</evidence>
<keyword evidence="6 8" id="KW-0460">Magnesium</keyword>
<evidence type="ECO:0000313" key="13">
    <source>
        <dbReference type="EMBL" id="SDN21674.1"/>
    </source>
</evidence>
<dbReference type="GO" id="GO:0008795">
    <property type="term" value="F:NAD+ synthase activity"/>
    <property type="evidence" value="ECO:0007669"/>
    <property type="project" value="UniProtKB-UniRule"/>
</dbReference>
<feature type="binding site" evidence="8">
    <location>
        <position position="143"/>
    </location>
    <ligand>
        <name>Mg(2+)</name>
        <dbReference type="ChEBI" id="CHEBI:18420"/>
    </ligand>
</feature>
<dbReference type="GO" id="GO:0005737">
    <property type="term" value="C:cytoplasm"/>
    <property type="evidence" value="ECO:0007669"/>
    <property type="project" value="InterPro"/>
</dbReference>
<proteinExistence type="inferred from homology"/>
<feature type="binding site" evidence="8">
    <location>
        <position position="167"/>
    </location>
    <ligand>
        <name>ATP</name>
        <dbReference type="ChEBI" id="CHEBI:30616"/>
    </ligand>
</feature>
<feature type="binding site" description="in other chain" evidence="8">
    <location>
        <begin position="235"/>
        <end position="236"/>
    </location>
    <ligand>
        <name>deamido-NAD(+)</name>
        <dbReference type="ChEBI" id="CHEBI:58437"/>
        <note>ligand shared between two neighboring subunits</note>
    </ligand>
</feature>
<feature type="binding site" evidence="8">
    <location>
        <position position="189"/>
    </location>
    <ligand>
        <name>ATP</name>
        <dbReference type="ChEBI" id="CHEBI:30616"/>
    </ligand>
</feature>
<dbReference type="RefSeq" id="WP_093856206.1">
    <property type="nucleotide sequence ID" value="NZ_BJVZ01000012.1"/>
</dbReference>
<gene>
    <name evidence="8" type="primary">nadE</name>
    <name evidence="13" type="ORF">SAMN05216498_1734</name>
</gene>
<comment type="catalytic activity">
    <reaction evidence="8 10">
        <text>deamido-NAD(+) + NH4(+) + ATP = AMP + diphosphate + NAD(+) + H(+)</text>
        <dbReference type="Rhea" id="RHEA:21188"/>
        <dbReference type="ChEBI" id="CHEBI:15378"/>
        <dbReference type="ChEBI" id="CHEBI:28938"/>
        <dbReference type="ChEBI" id="CHEBI:30616"/>
        <dbReference type="ChEBI" id="CHEBI:33019"/>
        <dbReference type="ChEBI" id="CHEBI:57540"/>
        <dbReference type="ChEBI" id="CHEBI:58437"/>
        <dbReference type="ChEBI" id="CHEBI:456215"/>
        <dbReference type="EC" id="6.3.1.5"/>
    </reaction>
</comment>
<dbReference type="InterPro" id="IPR022310">
    <property type="entry name" value="NAD/GMP_synthase"/>
</dbReference>
<dbReference type="EMBL" id="FNIG01000003">
    <property type="protein sequence ID" value="SDN21674.1"/>
    <property type="molecule type" value="Genomic_DNA"/>
</dbReference>
<feature type="domain" description="NAD/GMP synthase" evidence="12">
    <location>
        <begin position="5"/>
        <end position="240"/>
    </location>
</feature>
<evidence type="ECO:0000256" key="3">
    <source>
        <dbReference type="ARBA" id="ARBA00022723"/>
    </source>
</evidence>
<keyword evidence="14" id="KW-1185">Reference proteome</keyword>
<dbReference type="PANTHER" id="PTHR23090">
    <property type="entry name" value="NH 3 /GLUTAMINE-DEPENDENT NAD + SYNTHETASE"/>
    <property type="match status" value="1"/>
</dbReference>
<comment type="pathway">
    <text evidence="8">Cofactor biosynthesis; NAD(+) biosynthesis; NAD(+) from deamido-NAD(+) (ammonia route): step 1/1.</text>
</comment>
<dbReference type="Pfam" id="PF02540">
    <property type="entry name" value="NAD_synthase"/>
    <property type="match status" value="1"/>
</dbReference>
<dbReference type="Gene3D" id="3.40.50.620">
    <property type="entry name" value="HUPs"/>
    <property type="match status" value="1"/>
</dbReference>
<feature type="binding site" evidence="8">
    <location>
        <position position="33"/>
    </location>
    <ligand>
        <name>Mg(2+)</name>
        <dbReference type="ChEBI" id="CHEBI:18420"/>
    </ligand>
</feature>
<dbReference type="InterPro" id="IPR003694">
    <property type="entry name" value="NAD_synthase"/>
</dbReference>
<comment type="subunit">
    <text evidence="8">Homodimer.</text>
</comment>
<evidence type="ECO:0000256" key="6">
    <source>
        <dbReference type="ARBA" id="ARBA00022842"/>
    </source>
</evidence>
<feature type="binding site" evidence="8">
    <location>
        <begin position="27"/>
        <end position="34"/>
    </location>
    <ligand>
        <name>ATP</name>
        <dbReference type="ChEBI" id="CHEBI:30616"/>
    </ligand>
</feature>
<evidence type="ECO:0000256" key="7">
    <source>
        <dbReference type="ARBA" id="ARBA00023027"/>
    </source>
</evidence>
<dbReference type="GO" id="GO:0009435">
    <property type="term" value="P:NAD+ biosynthetic process"/>
    <property type="evidence" value="ECO:0007669"/>
    <property type="project" value="UniProtKB-UniRule"/>
</dbReference>
<dbReference type="Proteomes" id="UP000199334">
    <property type="component" value="Unassembled WGS sequence"/>
</dbReference>
<feature type="binding site" description="in other chain" evidence="8">
    <location>
        <position position="118"/>
    </location>
    <ligand>
        <name>deamido-NAD(+)</name>
        <dbReference type="ChEBI" id="CHEBI:58437"/>
        <note>ligand shared between two neighboring subunits</note>
    </ligand>
</feature>
<evidence type="ECO:0000256" key="5">
    <source>
        <dbReference type="ARBA" id="ARBA00022840"/>
    </source>
</evidence>
<dbReference type="CDD" id="cd00553">
    <property type="entry name" value="NAD_synthase"/>
    <property type="match status" value="1"/>
</dbReference>
<dbReference type="GO" id="GO:0004359">
    <property type="term" value="F:glutaminase activity"/>
    <property type="evidence" value="ECO:0007669"/>
    <property type="project" value="InterPro"/>
</dbReference>
<accession>A0A1G9ZK65</accession>
<dbReference type="InterPro" id="IPR014729">
    <property type="entry name" value="Rossmann-like_a/b/a_fold"/>
</dbReference>
<protein>
    <recommendedName>
        <fullName evidence="8 10">NH(3)-dependent NAD(+) synthetase</fullName>
        <ecNumber evidence="8 10">6.3.1.5</ecNumber>
    </recommendedName>
</protein>
<comment type="function">
    <text evidence="8">Catalyzes the ATP-dependent amidation of deamido-NAD to form NAD. Uses ammonia as a nitrogen source.</text>
</comment>
<feature type="binding site" evidence="8">
    <location>
        <position position="138"/>
    </location>
    <ligand>
        <name>ATP</name>
        <dbReference type="ChEBI" id="CHEBI:30616"/>
    </ligand>
</feature>
<dbReference type="SUPFAM" id="SSF52402">
    <property type="entry name" value="Adenine nucleotide alpha hydrolases-like"/>
    <property type="match status" value="1"/>
</dbReference>
<evidence type="ECO:0000256" key="10">
    <source>
        <dbReference type="RuleBase" id="RU003812"/>
    </source>
</evidence>
<dbReference type="STRING" id="237069.SAMN05216498_1734"/>
<evidence type="ECO:0000256" key="1">
    <source>
        <dbReference type="ARBA" id="ARBA00005859"/>
    </source>
</evidence>
<reference evidence="13 14" key="1">
    <citation type="submission" date="2016-10" db="EMBL/GenBank/DDBJ databases">
        <authorList>
            <person name="de Groot N.N."/>
        </authorList>
    </citation>
    <scope>NUCLEOTIDE SEQUENCE [LARGE SCALE GENOMIC DNA]</scope>
    <source>
        <strain evidence="13 14">CGMCC 1.3442</strain>
    </source>
</reference>
<keyword evidence="2 8" id="KW-0436">Ligase</keyword>
<evidence type="ECO:0000313" key="14">
    <source>
        <dbReference type="Proteomes" id="UP000199334"/>
    </source>
</evidence>
<keyword evidence="3 8" id="KW-0479">Metal-binding</keyword>
<sequence>MKNHIEQLVQWLQQQVKEAKVNGLLVGLSGGIDSSVVAYLIKQAMPDHSLGIIMPCKSHGQDEDDAQLVAESSGIDSVTVDLTDQHDLLFNGIKTQLKDKNEWNEEKERMADANLRARLRMSTLYTIAANYNYLVVGTDNAVEWYIGYFTKYGDGGVDLVPLLHYTKTEVRQIARELGVPEQIITKAPSAGLWEGQTDESEMGISYDTIDAFLNGEQVDEKDEQTIINMHQRTAHKRALPTSPPDFHHFTLE</sequence>
<feature type="binding site" evidence="8">
    <location>
        <position position="158"/>
    </location>
    <ligand>
        <name>deamido-NAD(+)</name>
        <dbReference type="ChEBI" id="CHEBI:58437"/>
        <note>ligand shared between two neighboring subunits</note>
    </ligand>
</feature>
<evidence type="ECO:0000259" key="12">
    <source>
        <dbReference type="Pfam" id="PF02540"/>
    </source>
</evidence>
<dbReference type="PANTHER" id="PTHR23090:SF9">
    <property type="entry name" value="GLUTAMINE-DEPENDENT NAD(+) SYNTHETASE"/>
    <property type="match status" value="1"/>
</dbReference>
<feature type="region of interest" description="Disordered" evidence="11">
    <location>
        <begin position="233"/>
        <end position="252"/>
    </location>
</feature>
<dbReference type="EC" id="6.3.1.5" evidence="8 10"/>
<dbReference type="OrthoDB" id="9803818at2"/>
<name>A0A1G9ZK65_9BACI</name>
<dbReference type="UniPathway" id="UPA00253">
    <property type="reaction ID" value="UER00333"/>
</dbReference>
<evidence type="ECO:0000256" key="4">
    <source>
        <dbReference type="ARBA" id="ARBA00022741"/>
    </source>
</evidence>
<dbReference type="NCBIfam" id="TIGR00552">
    <property type="entry name" value="nadE"/>
    <property type="match status" value="1"/>
</dbReference>
<organism evidence="13 14">
    <name type="scientific">Tenuibacillus multivorans</name>
    <dbReference type="NCBI Taxonomy" id="237069"/>
    <lineage>
        <taxon>Bacteria</taxon>
        <taxon>Bacillati</taxon>
        <taxon>Bacillota</taxon>
        <taxon>Bacilli</taxon>
        <taxon>Bacillales</taxon>
        <taxon>Bacillaceae</taxon>
        <taxon>Tenuibacillus</taxon>
    </lineage>
</organism>
<dbReference type="AlphaFoldDB" id="A0A1G9ZK65"/>
<dbReference type="GO" id="GO:0003952">
    <property type="term" value="F:NAD+ synthase (glutamine-hydrolyzing) activity"/>
    <property type="evidence" value="ECO:0007669"/>
    <property type="project" value="InterPro"/>
</dbReference>
<keyword evidence="5 8" id="KW-0067">ATP-binding</keyword>
<feature type="binding site" description="in other chain" evidence="8">
    <location>
        <position position="151"/>
    </location>
    <ligand>
        <name>deamido-NAD(+)</name>
        <dbReference type="ChEBI" id="CHEBI:58437"/>
        <note>ligand shared between two neighboring subunits</note>
    </ligand>
</feature>
<keyword evidence="7 8" id="KW-0520">NAD</keyword>
<comment type="similarity">
    <text evidence="1 8 9">Belongs to the NAD synthetase family.</text>
</comment>